<name>A0ABU7M1D9_9PROT</name>
<evidence type="ECO:0008006" key="3">
    <source>
        <dbReference type="Google" id="ProtNLM"/>
    </source>
</evidence>
<evidence type="ECO:0000313" key="1">
    <source>
        <dbReference type="EMBL" id="MEE2567075.1"/>
    </source>
</evidence>
<accession>A0ABU7M1D9</accession>
<keyword evidence="2" id="KW-1185">Reference proteome</keyword>
<dbReference type="EMBL" id="JAZDRO010000004">
    <property type="protein sequence ID" value="MEE2567075.1"/>
    <property type="molecule type" value="Genomic_DNA"/>
</dbReference>
<proteinExistence type="predicted"/>
<evidence type="ECO:0000313" key="2">
    <source>
        <dbReference type="Proteomes" id="UP001310692"/>
    </source>
</evidence>
<protein>
    <recommendedName>
        <fullName evidence="3">YD repeat-containing protein</fullName>
    </recommendedName>
</protein>
<dbReference type="RefSeq" id="WP_330196634.1">
    <property type="nucleotide sequence ID" value="NZ_JAZDRO010000004.1"/>
</dbReference>
<dbReference type="Gene3D" id="2.180.10.10">
    <property type="entry name" value="RHS repeat-associated core"/>
    <property type="match status" value="1"/>
</dbReference>
<reference evidence="1 2" key="1">
    <citation type="submission" date="2024-01" db="EMBL/GenBank/DDBJ databases">
        <title>Hyphobacterium bacterium isolated from marine sediment.</title>
        <authorList>
            <person name="Zhao S."/>
        </authorList>
    </citation>
    <scope>NUCLEOTIDE SEQUENCE [LARGE SCALE GENOMIC DNA]</scope>
    <source>
        <strain evidence="1 2">Y60-23</strain>
    </source>
</reference>
<gene>
    <name evidence="1" type="ORF">V0U35_10315</name>
</gene>
<comment type="caution">
    <text evidence="1">The sequence shown here is derived from an EMBL/GenBank/DDBJ whole genome shotgun (WGS) entry which is preliminary data.</text>
</comment>
<sequence>MTSYAYDSTHRLLTLSHDLSGATNDVTFTYAYNPAGQIISRTISNDNYVFGGFANEDVTDQHNGLNQLT</sequence>
<organism evidence="1 2">
    <name type="scientific">Hyphobacterium marinum</name>
    <dbReference type="NCBI Taxonomy" id="3116574"/>
    <lineage>
        <taxon>Bacteria</taxon>
        <taxon>Pseudomonadati</taxon>
        <taxon>Pseudomonadota</taxon>
        <taxon>Alphaproteobacteria</taxon>
        <taxon>Maricaulales</taxon>
        <taxon>Maricaulaceae</taxon>
        <taxon>Hyphobacterium</taxon>
    </lineage>
</organism>
<dbReference type="Proteomes" id="UP001310692">
    <property type="component" value="Unassembled WGS sequence"/>
</dbReference>